<dbReference type="KEGG" id="lak:106165894"/>
<evidence type="ECO:0000256" key="1">
    <source>
        <dbReference type="ARBA" id="ARBA00004167"/>
    </source>
</evidence>
<comment type="subcellular location">
    <subcellularLocation>
        <location evidence="1">Membrane</location>
        <topology evidence="1">Single-pass membrane protein</topology>
    </subcellularLocation>
</comment>
<feature type="domain" description="SRCR" evidence="13">
    <location>
        <begin position="371"/>
        <end position="471"/>
    </location>
</feature>
<evidence type="ECO:0000256" key="3">
    <source>
        <dbReference type="ARBA" id="ARBA00022729"/>
    </source>
</evidence>
<dbReference type="PANTHER" id="PTHR45817:SF8">
    <property type="entry name" value="LYSYL OXIDASE HOMOLOG 1"/>
    <property type="match status" value="1"/>
</dbReference>
<protein>
    <submittedName>
        <fullName evidence="15">Uncharacterized protein LOC106165894</fullName>
    </submittedName>
</protein>
<feature type="domain" description="SRCR" evidence="13">
    <location>
        <begin position="487"/>
        <end position="590"/>
    </location>
</feature>
<feature type="region of interest" description="Disordered" evidence="10">
    <location>
        <begin position="171"/>
        <end position="205"/>
    </location>
</feature>
<keyword evidence="3" id="KW-0732">Signal</keyword>
<dbReference type="SMART" id="SM00202">
    <property type="entry name" value="SR"/>
    <property type="match status" value="2"/>
</dbReference>
<dbReference type="Gene3D" id="2.60.120.200">
    <property type="match status" value="1"/>
</dbReference>
<evidence type="ECO:0000256" key="6">
    <source>
        <dbReference type="ARBA" id="ARBA00023136"/>
    </source>
</evidence>
<dbReference type="GO" id="GO:0005615">
    <property type="term" value="C:extracellular space"/>
    <property type="evidence" value="ECO:0007669"/>
    <property type="project" value="TreeGrafter"/>
</dbReference>
<organism evidence="14 15">
    <name type="scientific">Lingula anatina</name>
    <name type="common">Brachiopod</name>
    <name type="synonym">Lingula unguis</name>
    <dbReference type="NCBI Taxonomy" id="7574"/>
    <lineage>
        <taxon>Eukaryota</taxon>
        <taxon>Metazoa</taxon>
        <taxon>Spiralia</taxon>
        <taxon>Lophotrochozoa</taxon>
        <taxon>Brachiopoda</taxon>
        <taxon>Linguliformea</taxon>
        <taxon>Lingulata</taxon>
        <taxon>Lingulida</taxon>
        <taxon>Linguloidea</taxon>
        <taxon>Lingulidae</taxon>
        <taxon>Lingula</taxon>
    </lineage>
</organism>
<keyword evidence="6 11" id="KW-0472">Membrane</keyword>
<keyword evidence="2 11" id="KW-0812">Transmembrane</keyword>
<dbReference type="InterPro" id="IPR000998">
    <property type="entry name" value="MAM_dom"/>
</dbReference>
<dbReference type="InParanoid" id="A0A1S3IQ95"/>
<feature type="compositionally biased region" description="Polar residues" evidence="10">
    <location>
        <begin position="171"/>
        <end position="182"/>
    </location>
</feature>
<dbReference type="InterPro" id="IPR001190">
    <property type="entry name" value="SRCR"/>
</dbReference>
<keyword evidence="14" id="KW-1185">Reference proteome</keyword>
<dbReference type="STRING" id="7574.A0A1S3IQ95"/>
<evidence type="ECO:0000256" key="7">
    <source>
        <dbReference type="ARBA" id="ARBA00023157"/>
    </source>
</evidence>
<dbReference type="GO" id="GO:0004720">
    <property type="term" value="F:protein-lysine 6-oxidase activity"/>
    <property type="evidence" value="ECO:0007669"/>
    <property type="project" value="TreeGrafter"/>
</dbReference>
<feature type="domain" description="MAM" evidence="12">
    <location>
        <begin position="598"/>
        <end position="650"/>
    </location>
</feature>
<feature type="compositionally biased region" description="Polar residues" evidence="10">
    <location>
        <begin position="42"/>
        <end position="75"/>
    </location>
</feature>
<evidence type="ECO:0000256" key="11">
    <source>
        <dbReference type="SAM" id="Phobius"/>
    </source>
</evidence>
<dbReference type="SUPFAM" id="SSF56487">
    <property type="entry name" value="SRCR-like"/>
    <property type="match status" value="2"/>
</dbReference>
<dbReference type="InterPro" id="IPR050912">
    <property type="entry name" value="LOX-like_protein"/>
</dbReference>
<evidence type="ECO:0000259" key="13">
    <source>
        <dbReference type="PROSITE" id="PS50287"/>
    </source>
</evidence>
<keyword evidence="5 11" id="KW-1133">Transmembrane helix</keyword>
<dbReference type="Pfam" id="PF00530">
    <property type="entry name" value="SRCR"/>
    <property type="match status" value="2"/>
</dbReference>
<accession>A0A1S3IQ95</accession>
<dbReference type="GO" id="GO:0016020">
    <property type="term" value="C:membrane"/>
    <property type="evidence" value="ECO:0007669"/>
    <property type="project" value="UniProtKB-SubCell"/>
</dbReference>
<dbReference type="OrthoDB" id="6477838at2759"/>
<evidence type="ECO:0000313" key="15">
    <source>
        <dbReference type="RefSeq" id="XP_013399709.1"/>
    </source>
</evidence>
<dbReference type="AlphaFoldDB" id="A0A1S3IQ95"/>
<sequence length="650" mass="71263">MYVSSWFWEKNLSYLLDPFQIVFQNTMEAHALSKIAEHGSTEQNCRNKGASQTPSPPSGDNSNCLRVGIRNSTGAEGTENHAYDNSACVNHRTTEPNTPSAPVRNETGQSMAYRRMSDRSSFSGSMTIVDNRRRLCRKRCCAVWLVIVAILVLLMFTAGLALFITLRSETQGKNNSSPSTLKQKQKFNGCEVEPSPRTDSAATPWKDGKVVPTAKVFSCSRYKADSNYDIHVLSMDSAGKAGVEVMVSVNATGPKVKNVMLVLISGTKTSWVIAPDAAVSRIIKCRRDGVKSGNIKFDSVSCPEKEDVASAVLQNVVATYGQITSYTYTATCDKWTLKVGEQDKLKPTALPPTQPASVLPPVRNISAVRNVRLADMWEHGAGHVQVLIGRHWYYICDRLIASADAHVICKTLGLGVQAEVLFQSFFSMVDSTPLRLILGCVGNETNVTQCRHTLANPFVRCKQRVATVRCNPGPTTSPVSPSQITDVRLVDSNSKYEGNVQVKYGSSWRYVCDVDWDSIDARVVCLTLGHRNLTGAIYFNSNFGNAPSNNRPFITLNCIDSATHIKECRYATYWNYYGCDVDDVAGVQCFSDTGVSGITCNFEAGMCGLMPSYTSSAYSSFKWTRGRGRTSSSYTGPTHDHTTLSSTGGF</sequence>
<feature type="compositionally biased region" description="Polar residues" evidence="10">
    <location>
        <begin position="95"/>
        <end position="105"/>
    </location>
</feature>
<dbReference type="PRINTS" id="PR00258">
    <property type="entry name" value="SPERACTRCPTR"/>
</dbReference>
<dbReference type="Gene3D" id="3.10.250.10">
    <property type="entry name" value="SRCR-like domain"/>
    <property type="match status" value="2"/>
</dbReference>
<dbReference type="Pfam" id="PF26060">
    <property type="entry name" value="TGFBR3_N"/>
    <property type="match status" value="1"/>
</dbReference>
<dbReference type="GO" id="GO:0030199">
    <property type="term" value="P:collagen fibril organization"/>
    <property type="evidence" value="ECO:0007669"/>
    <property type="project" value="TreeGrafter"/>
</dbReference>
<feature type="disulfide bond" evidence="9">
    <location>
        <begin position="409"/>
        <end position="470"/>
    </location>
</feature>
<evidence type="ECO:0000256" key="8">
    <source>
        <dbReference type="ARBA" id="ARBA00023180"/>
    </source>
</evidence>
<dbReference type="RefSeq" id="XP_013399709.1">
    <property type="nucleotide sequence ID" value="XM_013544255.2"/>
</dbReference>
<feature type="disulfide bond" evidence="9">
    <location>
        <begin position="440"/>
        <end position="450"/>
    </location>
</feature>
<name>A0A1S3IQ95_LINAN</name>
<dbReference type="PROSITE" id="PS50060">
    <property type="entry name" value="MAM_2"/>
    <property type="match status" value="1"/>
</dbReference>
<feature type="transmembrane region" description="Helical" evidence="11">
    <location>
        <begin position="142"/>
        <end position="166"/>
    </location>
</feature>
<evidence type="ECO:0000256" key="9">
    <source>
        <dbReference type="PROSITE-ProRule" id="PRU00196"/>
    </source>
</evidence>
<evidence type="ECO:0000256" key="5">
    <source>
        <dbReference type="ARBA" id="ARBA00022989"/>
    </source>
</evidence>
<dbReference type="Proteomes" id="UP000085678">
    <property type="component" value="Unplaced"/>
</dbReference>
<keyword evidence="4" id="KW-0677">Repeat</keyword>
<comment type="caution">
    <text evidence="9">Lacks conserved residue(s) required for the propagation of feature annotation.</text>
</comment>
<gene>
    <name evidence="15" type="primary">LOC106165894</name>
</gene>
<dbReference type="InterPro" id="IPR058899">
    <property type="entry name" value="TGFBR3/Endoglin-like_N"/>
</dbReference>
<keyword evidence="7 9" id="KW-1015">Disulfide bond</keyword>
<evidence type="ECO:0000256" key="4">
    <source>
        <dbReference type="ARBA" id="ARBA00022737"/>
    </source>
</evidence>
<evidence type="ECO:0000259" key="12">
    <source>
        <dbReference type="PROSITE" id="PS50060"/>
    </source>
</evidence>
<dbReference type="FunFam" id="3.10.250.10:FF:000016">
    <property type="entry name" value="Scavenger receptor cysteine-rich protein type 12"/>
    <property type="match status" value="1"/>
</dbReference>
<evidence type="ECO:0000313" key="14">
    <source>
        <dbReference type="Proteomes" id="UP000085678"/>
    </source>
</evidence>
<evidence type="ECO:0000256" key="10">
    <source>
        <dbReference type="SAM" id="MobiDB-lite"/>
    </source>
</evidence>
<keyword evidence="8" id="KW-0325">Glycoprotein</keyword>
<dbReference type="PANTHER" id="PTHR45817">
    <property type="entry name" value="LYSYL OXIDASE-LIKE-RELATED"/>
    <property type="match status" value="1"/>
</dbReference>
<dbReference type="InterPro" id="IPR036772">
    <property type="entry name" value="SRCR-like_dom_sf"/>
</dbReference>
<reference evidence="15" key="1">
    <citation type="submission" date="2025-08" db="UniProtKB">
        <authorList>
            <consortium name="RefSeq"/>
        </authorList>
    </citation>
    <scope>IDENTIFICATION</scope>
    <source>
        <tissue evidence="15">Gonads</tissue>
    </source>
</reference>
<feature type="region of interest" description="Disordered" evidence="10">
    <location>
        <begin position="42"/>
        <end position="105"/>
    </location>
</feature>
<feature type="region of interest" description="Disordered" evidence="10">
    <location>
        <begin position="628"/>
        <end position="650"/>
    </location>
</feature>
<proteinExistence type="predicted"/>
<feature type="disulfide bond" evidence="9">
    <location>
        <begin position="558"/>
        <end position="568"/>
    </location>
</feature>
<dbReference type="PROSITE" id="PS50287">
    <property type="entry name" value="SRCR_2"/>
    <property type="match status" value="2"/>
</dbReference>
<evidence type="ECO:0000256" key="2">
    <source>
        <dbReference type="ARBA" id="ARBA00022692"/>
    </source>
</evidence>
<dbReference type="GeneID" id="106165894"/>